<dbReference type="Gene3D" id="2.10.110.10">
    <property type="entry name" value="Cysteine Rich Protein"/>
    <property type="match status" value="1"/>
</dbReference>
<evidence type="ECO:0000256" key="2">
    <source>
        <dbReference type="ARBA" id="ARBA00022833"/>
    </source>
</evidence>
<reference evidence="7" key="1">
    <citation type="submission" date="2022-07" db="EMBL/GenBank/DDBJ databases">
        <title>Phylogenomic reconstructions and comparative analyses of Kickxellomycotina fungi.</title>
        <authorList>
            <person name="Reynolds N.K."/>
            <person name="Stajich J.E."/>
            <person name="Barry K."/>
            <person name="Grigoriev I.V."/>
            <person name="Crous P."/>
            <person name="Smith M.E."/>
        </authorList>
    </citation>
    <scope>NUCLEOTIDE SEQUENCE</scope>
    <source>
        <strain evidence="7">BCRC 34381</strain>
    </source>
</reference>
<gene>
    <name evidence="7" type="primary">rga1_2</name>
    <name evidence="7" type="ORF">LPJ61_005981</name>
</gene>
<dbReference type="InterPro" id="IPR008936">
    <property type="entry name" value="Rho_GTPase_activation_prot"/>
</dbReference>
<feature type="compositionally biased region" description="Low complexity" evidence="4">
    <location>
        <begin position="287"/>
        <end position="315"/>
    </location>
</feature>
<evidence type="ECO:0000256" key="1">
    <source>
        <dbReference type="ARBA" id="ARBA00022723"/>
    </source>
</evidence>
<feature type="domain" description="LIM zinc-binding" evidence="5">
    <location>
        <begin position="102"/>
        <end position="167"/>
    </location>
</feature>
<dbReference type="PROSITE" id="PS00478">
    <property type="entry name" value="LIM_DOMAIN_1"/>
    <property type="match status" value="1"/>
</dbReference>
<sequence length="632" mass="68590">LQHTREPKLLCKKIVSFFSVLSHTQGNEANGLTQELLSLVTSLAHYLKVLTRVALKGALKAQTEYKCPSSIKALLSKLTETSDRQKWAMFRLSYQETDITSDLCTACHTPVETECIEHLRRRKRWHLYCFACSKCNTEIQHVYPQSAFDESASVLFCPECTSERGVAPGGFMFISQLEEYSFLMRVALKRLYGLLKMKNAVENPGMARLRKGEAAPKSLASGVPESLKQIAYPQLAEKEAAATEAAGNDFDAALSKLDRLEIQSSTPSPAEPVADRYKQQHRHQHQQHQLNQYQLHQHQLHQHQQYQAPARPAPAGSASDTPPINADMMSAMAKAAVKEAKNAGNIVHVGDGSLTASPPQVVADRRKPRVAHTTVHTMKARMENRGFPSGVDPSPPMLQPPGAVSMQPPQMRRAGQAGGPPLSVSALAAQQAAGAGPAGPAGPGKPNKLRRLSEEHDPAKVAASNTMTSESATKLKSMLSRAHTVRYLSDLNTAELFCAKHVAVSRLTALVGAHSDISQADLVALIGASKKTSAAGMWTRLKTNLMKKDGSAGGSGNAGGSGGKDRMRTATFGVPLETLLERQGVETDLGAHGKVRLQVPQFFELMLTTLSAMDLAVEGIFRKNGNIRRLRE</sequence>
<dbReference type="SUPFAM" id="SSF48350">
    <property type="entry name" value="GTPase activation domain, GAP"/>
    <property type="match status" value="1"/>
</dbReference>
<feature type="domain" description="Rho-GAP" evidence="6">
    <location>
        <begin position="574"/>
        <end position="632"/>
    </location>
</feature>
<dbReference type="OrthoDB" id="20689at2759"/>
<dbReference type="Proteomes" id="UP001143981">
    <property type="component" value="Unassembled WGS sequence"/>
</dbReference>
<dbReference type="PROSITE" id="PS50023">
    <property type="entry name" value="LIM_DOMAIN_2"/>
    <property type="match status" value="1"/>
</dbReference>
<protein>
    <submittedName>
        <fullName evidence="7">Rho-type GTPase activating protein Rga1</fullName>
    </submittedName>
</protein>
<dbReference type="PROSITE" id="PS50238">
    <property type="entry name" value="RHOGAP"/>
    <property type="match status" value="1"/>
</dbReference>
<proteinExistence type="predicted"/>
<evidence type="ECO:0000259" key="6">
    <source>
        <dbReference type="PROSITE" id="PS50238"/>
    </source>
</evidence>
<feature type="region of interest" description="Disordered" evidence="4">
    <location>
        <begin position="384"/>
        <end position="470"/>
    </location>
</feature>
<feature type="compositionally biased region" description="Gly residues" evidence="4">
    <location>
        <begin position="551"/>
        <end position="562"/>
    </location>
</feature>
<evidence type="ECO:0000256" key="3">
    <source>
        <dbReference type="PROSITE-ProRule" id="PRU00125"/>
    </source>
</evidence>
<evidence type="ECO:0000259" key="5">
    <source>
        <dbReference type="PROSITE" id="PS50023"/>
    </source>
</evidence>
<dbReference type="EMBL" id="JANBOI010002427">
    <property type="protein sequence ID" value="KAJ1721942.1"/>
    <property type="molecule type" value="Genomic_DNA"/>
</dbReference>
<keyword evidence="2 3" id="KW-0862">Zinc</keyword>
<dbReference type="SMART" id="SM00132">
    <property type="entry name" value="LIM"/>
    <property type="match status" value="1"/>
</dbReference>
<evidence type="ECO:0000313" key="7">
    <source>
        <dbReference type="EMBL" id="KAJ1721942.1"/>
    </source>
</evidence>
<evidence type="ECO:0000256" key="4">
    <source>
        <dbReference type="SAM" id="MobiDB-lite"/>
    </source>
</evidence>
<feature type="region of interest" description="Disordered" evidence="4">
    <location>
        <begin position="548"/>
        <end position="567"/>
    </location>
</feature>
<keyword evidence="8" id="KW-1185">Reference proteome</keyword>
<accession>A0A9W7XZS8</accession>
<feature type="region of interest" description="Disordered" evidence="4">
    <location>
        <begin position="262"/>
        <end position="321"/>
    </location>
</feature>
<organism evidence="7 8">
    <name type="scientific">Coemansia biformis</name>
    <dbReference type="NCBI Taxonomy" id="1286918"/>
    <lineage>
        <taxon>Eukaryota</taxon>
        <taxon>Fungi</taxon>
        <taxon>Fungi incertae sedis</taxon>
        <taxon>Zoopagomycota</taxon>
        <taxon>Kickxellomycotina</taxon>
        <taxon>Kickxellomycetes</taxon>
        <taxon>Kickxellales</taxon>
        <taxon>Kickxellaceae</taxon>
        <taxon>Coemansia</taxon>
    </lineage>
</organism>
<keyword evidence="3" id="KW-0440">LIM domain</keyword>
<name>A0A9W7XZS8_9FUNG</name>
<feature type="non-terminal residue" evidence="7">
    <location>
        <position position="1"/>
    </location>
</feature>
<keyword evidence="1 3" id="KW-0479">Metal-binding</keyword>
<feature type="non-terminal residue" evidence="7">
    <location>
        <position position="632"/>
    </location>
</feature>
<dbReference type="InterPro" id="IPR001781">
    <property type="entry name" value="Znf_LIM"/>
</dbReference>
<dbReference type="Gene3D" id="1.10.555.10">
    <property type="entry name" value="Rho GTPase activation protein"/>
    <property type="match status" value="1"/>
</dbReference>
<dbReference type="GO" id="GO:0007165">
    <property type="term" value="P:signal transduction"/>
    <property type="evidence" value="ECO:0007669"/>
    <property type="project" value="InterPro"/>
</dbReference>
<evidence type="ECO:0000313" key="8">
    <source>
        <dbReference type="Proteomes" id="UP001143981"/>
    </source>
</evidence>
<comment type="caution">
    <text evidence="7">The sequence shown here is derived from an EMBL/GenBank/DDBJ whole genome shotgun (WGS) entry which is preliminary data.</text>
</comment>
<dbReference type="GO" id="GO:0046872">
    <property type="term" value="F:metal ion binding"/>
    <property type="evidence" value="ECO:0007669"/>
    <property type="project" value="UniProtKB-KW"/>
</dbReference>
<dbReference type="InterPro" id="IPR000198">
    <property type="entry name" value="RhoGAP_dom"/>
</dbReference>
<dbReference type="AlphaFoldDB" id="A0A9W7XZS8"/>